<dbReference type="InterPro" id="IPR046960">
    <property type="entry name" value="PPR_At4g14850-like_plant"/>
</dbReference>
<dbReference type="FunFam" id="1.25.40.10:FF:000196">
    <property type="entry name" value="Pentatricopeptide repeat-containing protein At4g14850"/>
    <property type="match status" value="1"/>
</dbReference>
<evidence type="ECO:0000256" key="3">
    <source>
        <dbReference type="PROSITE-ProRule" id="PRU00708"/>
    </source>
</evidence>
<organism evidence="5 6">
    <name type="scientific">Morus notabilis</name>
    <dbReference type="NCBI Taxonomy" id="981085"/>
    <lineage>
        <taxon>Eukaryota</taxon>
        <taxon>Viridiplantae</taxon>
        <taxon>Streptophyta</taxon>
        <taxon>Embryophyta</taxon>
        <taxon>Tracheophyta</taxon>
        <taxon>Spermatophyta</taxon>
        <taxon>Magnoliopsida</taxon>
        <taxon>eudicotyledons</taxon>
        <taxon>Gunneridae</taxon>
        <taxon>Pentapetalae</taxon>
        <taxon>rosids</taxon>
        <taxon>fabids</taxon>
        <taxon>Rosales</taxon>
        <taxon>Moraceae</taxon>
        <taxon>Moreae</taxon>
        <taxon>Morus</taxon>
    </lineage>
</organism>
<dbReference type="Pfam" id="PF13041">
    <property type="entry name" value="PPR_2"/>
    <property type="match status" value="2"/>
</dbReference>
<dbReference type="InterPro" id="IPR002885">
    <property type="entry name" value="PPR_rpt"/>
</dbReference>
<reference evidence="6" key="1">
    <citation type="submission" date="2013-01" db="EMBL/GenBank/DDBJ databases">
        <title>Draft Genome Sequence of a Mulberry Tree, Morus notabilis C.K. Schneid.</title>
        <authorList>
            <person name="He N."/>
            <person name="Zhao S."/>
        </authorList>
    </citation>
    <scope>NUCLEOTIDE SEQUENCE</scope>
</reference>
<dbReference type="PROSITE" id="PS51375">
    <property type="entry name" value="PPR"/>
    <property type="match status" value="6"/>
</dbReference>
<feature type="repeat" description="PPR" evidence="3">
    <location>
        <begin position="55"/>
        <end position="89"/>
    </location>
</feature>
<evidence type="ECO:0000256" key="1">
    <source>
        <dbReference type="ARBA" id="ARBA00006643"/>
    </source>
</evidence>
<dbReference type="Gene3D" id="1.25.40.10">
    <property type="entry name" value="Tetratricopeptide repeat domain"/>
    <property type="match status" value="5"/>
</dbReference>
<dbReference type="OrthoDB" id="185373at2759"/>
<gene>
    <name evidence="5" type="ORF">L484_008698</name>
</gene>
<dbReference type="GO" id="GO:0009451">
    <property type="term" value="P:RNA modification"/>
    <property type="evidence" value="ECO:0007669"/>
    <property type="project" value="InterPro"/>
</dbReference>
<dbReference type="KEGG" id="mnt:21392056"/>
<proteinExistence type="inferred from homology"/>
<feature type="repeat" description="PPR" evidence="3">
    <location>
        <begin position="125"/>
        <end position="159"/>
    </location>
</feature>
<dbReference type="Pfam" id="PF01535">
    <property type="entry name" value="PPR"/>
    <property type="match status" value="4"/>
</dbReference>
<evidence type="ECO:0000313" key="6">
    <source>
        <dbReference type="Proteomes" id="UP000030645"/>
    </source>
</evidence>
<evidence type="ECO:0000313" key="5">
    <source>
        <dbReference type="EMBL" id="EXB62848.1"/>
    </source>
</evidence>
<dbReference type="PANTHER" id="PTHR24015:SF553">
    <property type="entry name" value="DYW DOMAIN-CONTAINING PROTEIN"/>
    <property type="match status" value="1"/>
</dbReference>
<dbReference type="SUPFAM" id="SSF48452">
    <property type="entry name" value="TPR-like"/>
    <property type="match status" value="1"/>
</dbReference>
<dbReference type="GO" id="GO:0003723">
    <property type="term" value="F:RNA binding"/>
    <property type="evidence" value="ECO:0007669"/>
    <property type="project" value="InterPro"/>
</dbReference>
<dbReference type="AlphaFoldDB" id="W9RP13"/>
<dbReference type="InterPro" id="IPR032867">
    <property type="entry name" value="DYW_dom"/>
</dbReference>
<protein>
    <recommendedName>
        <fullName evidence="4">DYW domain-containing protein</fullName>
    </recommendedName>
</protein>
<dbReference type="EMBL" id="KE344457">
    <property type="protein sequence ID" value="EXB62848.1"/>
    <property type="molecule type" value="Genomic_DNA"/>
</dbReference>
<dbReference type="InterPro" id="IPR011990">
    <property type="entry name" value="TPR-like_helical_dom_sf"/>
</dbReference>
<dbReference type="Pfam" id="PF20431">
    <property type="entry name" value="E_motif"/>
    <property type="match status" value="1"/>
</dbReference>
<accession>W9RP13</accession>
<dbReference type="InterPro" id="IPR046848">
    <property type="entry name" value="E_motif"/>
</dbReference>
<feature type="repeat" description="PPR" evidence="3">
    <location>
        <begin position="333"/>
        <end position="363"/>
    </location>
</feature>
<keyword evidence="2" id="KW-0677">Repeat</keyword>
<evidence type="ECO:0000256" key="2">
    <source>
        <dbReference type="ARBA" id="ARBA00022737"/>
    </source>
</evidence>
<dbReference type="FunFam" id="1.25.40.10:FF:001050">
    <property type="entry name" value="Pentatricopeptide repeat-containing protein At2g33760"/>
    <property type="match status" value="1"/>
</dbReference>
<dbReference type="FunFam" id="1.25.40.10:FF:000968">
    <property type="entry name" value="Pentatricopeptide repeat-containing protein, mitochondrial"/>
    <property type="match status" value="1"/>
</dbReference>
<name>W9RP13_9ROSA</name>
<feature type="repeat" description="PPR" evidence="3">
    <location>
        <begin position="231"/>
        <end position="261"/>
    </location>
</feature>
<evidence type="ECO:0000259" key="4">
    <source>
        <dbReference type="Pfam" id="PF14432"/>
    </source>
</evidence>
<sequence length="671" mass="74595">MKFSNTSSFFTTKPVKKLFRNHQYSSTSSSVSANNNNNNPNNLRAWFNKYVDSTNVSNWNSVIADLARSGFSVEALLAFSSMRKLSLRPTRSTFPCVIKSCSALSDLRSGKQTHQQALLFALESDIFVSSALIDMYCKCDDLRDARQLFDFMPQRNVVSWTAMIVGYVQSGSANVALSLFKEFLSDESGDGGCSVDPVVMVSVLSACSRVSDMGVTDSVHGVVVKSGFGGDLGVANTLMDAYAKCGETALCRKVFDEMVEKDVVSWNSMIAVYAQSGLSTKALEVFYGMVKVGGVSYNAVTLSALLLACAHSGTLRIGKCIHNQVLRMGLEENVVVNTAMIDMYSKCGRVDIARKAFDCMKEKNVKSWTAMVAGYGMHGRAREALEVFHKMVRVGAKPNYITFVSVLSACSHAGLLKEGWHWFNSMRHKFGIEPGVEHYGCMVDLLARAGYLNKAYNLIKEMKISPDFIVWGSLLGACRIHKNVELAEISARKLFELDPSNCGYYVLLSHIYADAGRWEDVERMRGLMKNHGIVKPPGFSLVELKGRVHVFMVGDREHPQHERIYSYLEEITVKLQEVGYSPNITSVIHDVDEEEKEMTLRIHSEKLAVAFGIINSVPGSTIQIIKNLRVCGDCHTVLKLISKVDNREIVVRDLKRFHHFKGGLCSCGDYW</sequence>
<dbReference type="Pfam" id="PF14432">
    <property type="entry name" value="DYW_deaminase"/>
    <property type="match status" value="1"/>
</dbReference>
<dbReference type="PANTHER" id="PTHR24015">
    <property type="entry name" value="OS07G0578800 PROTEIN-RELATED"/>
    <property type="match status" value="1"/>
</dbReference>
<feature type="repeat" description="PPR" evidence="3">
    <location>
        <begin position="364"/>
        <end position="398"/>
    </location>
</feature>
<dbReference type="eggNOG" id="KOG4197">
    <property type="taxonomic scope" value="Eukaryota"/>
</dbReference>
<dbReference type="GO" id="GO:0008270">
    <property type="term" value="F:zinc ion binding"/>
    <property type="evidence" value="ECO:0007669"/>
    <property type="project" value="InterPro"/>
</dbReference>
<feature type="domain" description="DYW" evidence="4">
    <location>
        <begin position="579"/>
        <end position="671"/>
    </location>
</feature>
<comment type="similarity">
    <text evidence="1">Belongs to the PPR family. PCMP-H subfamily.</text>
</comment>
<dbReference type="Proteomes" id="UP000030645">
    <property type="component" value="Unassembled WGS sequence"/>
</dbReference>
<dbReference type="FunFam" id="1.25.40.10:FF:000243">
    <property type="entry name" value="Pentatricopeptide repeat-containing protein chloroplastic"/>
    <property type="match status" value="1"/>
</dbReference>
<dbReference type="NCBIfam" id="TIGR00756">
    <property type="entry name" value="PPR"/>
    <property type="match status" value="5"/>
</dbReference>
<keyword evidence="6" id="KW-1185">Reference proteome</keyword>
<feature type="repeat" description="PPR" evidence="3">
    <location>
        <begin position="262"/>
        <end position="296"/>
    </location>
</feature>